<keyword evidence="2" id="KW-0131">Cell cycle</keyword>
<evidence type="ECO:0000256" key="1">
    <source>
        <dbReference type="ARBA" id="ARBA00023054"/>
    </source>
</evidence>
<keyword evidence="1 3" id="KW-0175">Coiled coil</keyword>
<keyword evidence="2" id="KW-0717">Septation</keyword>
<evidence type="ECO:0000256" key="2">
    <source>
        <dbReference type="ARBA" id="ARBA00023210"/>
    </source>
</evidence>
<protein>
    <submittedName>
        <fullName evidence="4">Cell division protein ZapB</fullName>
    </submittedName>
</protein>
<reference evidence="4 5" key="1">
    <citation type="submission" date="2018-10" db="EMBL/GenBank/DDBJ databases">
        <title>Genomic Encyclopedia of Type Strains, Phase IV (KMG-IV): sequencing the most valuable type-strain genomes for metagenomic binning, comparative biology and taxonomic classification.</title>
        <authorList>
            <person name="Goeker M."/>
        </authorList>
    </citation>
    <scope>NUCLEOTIDE SEQUENCE [LARGE SCALE GENOMIC DNA]</scope>
    <source>
        <strain evidence="4 5">DSM 23229</strain>
    </source>
</reference>
<comment type="caution">
    <text evidence="4">The sequence shown here is derived from an EMBL/GenBank/DDBJ whole genome shotgun (WGS) entry which is preliminary data.</text>
</comment>
<dbReference type="Gene3D" id="1.20.5.340">
    <property type="match status" value="1"/>
</dbReference>
<dbReference type="InterPro" id="IPR009252">
    <property type="entry name" value="Cell_div_ZapB"/>
</dbReference>
<proteinExistence type="predicted"/>
<evidence type="ECO:0000313" key="5">
    <source>
        <dbReference type="Proteomes" id="UP000281975"/>
    </source>
</evidence>
<keyword evidence="4" id="KW-0132">Cell division</keyword>
<dbReference type="RefSeq" id="WP_121172630.1">
    <property type="nucleotide sequence ID" value="NZ_RBIN01000004.1"/>
</dbReference>
<organism evidence="4 5">
    <name type="scientific">Kushneria sinocarnis</name>
    <dbReference type="NCBI Taxonomy" id="595502"/>
    <lineage>
        <taxon>Bacteria</taxon>
        <taxon>Pseudomonadati</taxon>
        <taxon>Pseudomonadota</taxon>
        <taxon>Gammaproteobacteria</taxon>
        <taxon>Oceanospirillales</taxon>
        <taxon>Halomonadaceae</taxon>
        <taxon>Kushneria</taxon>
    </lineage>
</organism>
<evidence type="ECO:0000313" key="4">
    <source>
        <dbReference type="EMBL" id="RKR04484.1"/>
    </source>
</evidence>
<dbReference type="GO" id="GO:0043093">
    <property type="term" value="P:FtsZ-dependent cytokinesis"/>
    <property type="evidence" value="ECO:0007669"/>
    <property type="project" value="InterPro"/>
</dbReference>
<dbReference type="GO" id="GO:0000917">
    <property type="term" value="P:division septum assembly"/>
    <property type="evidence" value="ECO:0007669"/>
    <property type="project" value="UniProtKB-KW"/>
</dbReference>
<name>A0A420WXM2_9GAMM</name>
<dbReference type="GO" id="GO:0005737">
    <property type="term" value="C:cytoplasm"/>
    <property type="evidence" value="ECO:0007669"/>
    <property type="project" value="InterPro"/>
</dbReference>
<keyword evidence="5" id="KW-1185">Reference proteome</keyword>
<sequence length="64" mass="7823">MSTELFDQLEQRVHNALETIEMQRMELDELRQENEQLKQQQQQWEGRVNSILSRFRELDDQSSE</sequence>
<feature type="coiled-coil region" evidence="3">
    <location>
        <begin position="6"/>
        <end position="54"/>
    </location>
</feature>
<dbReference type="Proteomes" id="UP000281975">
    <property type="component" value="Unassembled WGS sequence"/>
</dbReference>
<dbReference type="EMBL" id="RBIN01000004">
    <property type="protein sequence ID" value="RKR04484.1"/>
    <property type="molecule type" value="Genomic_DNA"/>
</dbReference>
<dbReference type="Pfam" id="PF06005">
    <property type="entry name" value="ZapB"/>
    <property type="match status" value="1"/>
</dbReference>
<evidence type="ECO:0000256" key="3">
    <source>
        <dbReference type="SAM" id="Coils"/>
    </source>
</evidence>
<accession>A0A420WXM2</accession>
<gene>
    <name evidence="4" type="ORF">C7446_1693</name>
</gene>
<dbReference type="AlphaFoldDB" id="A0A420WXM2"/>